<dbReference type="GeneID" id="27722886"/>
<organism evidence="14 15">
    <name type="scientific">Pseudallescheria apiosperma</name>
    <name type="common">Scedosporium apiospermum</name>
    <dbReference type="NCBI Taxonomy" id="563466"/>
    <lineage>
        <taxon>Eukaryota</taxon>
        <taxon>Fungi</taxon>
        <taxon>Dikarya</taxon>
        <taxon>Ascomycota</taxon>
        <taxon>Pezizomycotina</taxon>
        <taxon>Sordariomycetes</taxon>
        <taxon>Hypocreomycetidae</taxon>
        <taxon>Microascales</taxon>
        <taxon>Microascaceae</taxon>
        <taxon>Scedosporium</taxon>
    </lineage>
</organism>
<feature type="domain" description="PIPK" evidence="13">
    <location>
        <begin position="376"/>
        <end position="786"/>
    </location>
</feature>
<feature type="compositionally biased region" description="Basic and acidic residues" evidence="12">
    <location>
        <begin position="925"/>
        <end position="939"/>
    </location>
</feature>
<feature type="compositionally biased region" description="Basic and acidic residues" evidence="12">
    <location>
        <begin position="274"/>
        <end position="290"/>
    </location>
</feature>
<proteinExistence type="predicted"/>
<evidence type="ECO:0000256" key="7">
    <source>
        <dbReference type="ARBA" id="ARBA00022840"/>
    </source>
</evidence>
<evidence type="ECO:0000256" key="6">
    <source>
        <dbReference type="ARBA" id="ARBA00022777"/>
    </source>
</evidence>
<keyword evidence="5 11" id="KW-0547">Nucleotide-binding</keyword>
<evidence type="ECO:0000256" key="12">
    <source>
        <dbReference type="SAM" id="MobiDB-lite"/>
    </source>
</evidence>
<evidence type="ECO:0000256" key="1">
    <source>
        <dbReference type="ARBA" id="ARBA00000444"/>
    </source>
</evidence>
<evidence type="ECO:0000256" key="9">
    <source>
        <dbReference type="ARBA" id="ARBA00080374"/>
    </source>
</evidence>
<dbReference type="GO" id="GO:0046854">
    <property type="term" value="P:phosphatidylinositol phosphate biosynthetic process"/>
    <property type="evidence" value="ECO:0007669"/>
    <property type="project" value="TreeGrafter"/>
</dbReference>
<keyword evidence="3" id="KW-0597">Phosphoprotein</keyword>
<dbReference type="PANTHER" id="PTHR23086">
    <property type="entry name" value="PHOSPHATIDYLINOSITOL-4-PHOSPHATE 5-KINASE"/>
    <property type="match status" value="1"/>
</dbReference>
<dbReference type="OrthoDB" id="20783at2759"/>
<evidence type="ECO:0000313" key="14">
    <source>
        <dbReference type="EMBL" id="KEZ44069.1"/>
    </source>
</evidence>
<dbReference type="Gene3D" id="3.30.810.10">
    <property type="entry name" value="2-Layer Sandwich"/>
    <property type="match status" value="1"/>
</dbReference>
<evidence type="ECO:0000256" key="4">
    <source>
        <dbReference type="ARBA" id="ARBA00022679"/>
    </source>
</evidence>
<feature type="compositionally biased region" description="Basic and acidic residues" evidence="12">
    <location>
        <begin position="992"/>
        <end position="1001"/>
    </location>
</feature>
<dbReference type="GO" id="GO:0005524">
    <property type="term" value="F:ATP binding"/>
    <property type="evidence" value="ECO:0007669"/>
    <property type="project" value="UniProtKB-UniRule"/>
</dbReference>
<dbReference type="VEuPathDB" id="FungiDB:SAPIO_CDS3814"/>
<feature type="compositionally biased region" description="Low complexity" evidence="12">
    <location>
        <begin position="208"/>
        <end position="217"/>
    </location>
</feature>
<name>A0A084G9Q7_PSEDA</name>
<reference evidence="14 15" key="1">
    <citation type="journal article" date="2014" name="Genome Announc.">
        <title>Draft genome sequence of the pathogenic fungus Scedosporium apiospermum.</title>
        <authorList>
            <person name="Vandeputte P."/>
            <person name="Ghamrawi S."/>
            <person name="Rechenmann M."/>
            <person name="Iltis A."/>
            <person name="Giraud S."/>
            <person name="Fleury M."/>
            <person name="Thornton C."/>
            <person name="Delhaes L."/>
            <person name="Meyer W."/>
            <person name="Papon N."/>
            <person name="Bouchara J.P."/>
        </authorList>
    </citation>
    <scope>NUCLEOTIDE SEQUENCE [LARGE SCALE GENOMIC DNA]</scope>
    <source>
        <strain evidence="14 15">IHEM 14462</strain>
    </source>
</reference>
<sequence length="1016" mass="112444">MPAYLSDGNAAIYNPSHHVIDFDPASFGIPSDKHFPLDGSTIQPAARPDTTNASFDDTSSSTASSSSHSDLSDASQSIPMNGHRTRTRQTSMSSVSNGQPVLPGLGVEQKPTISMVNGTTTLVDRTVTSAKHQQPLATAVYPEPRDHSTEYYPDEAGPETTTPTLAAAPFPTDASSTYSHQQAPYRPVPNSTAFSTVSAARRSPSLYPPTNVVTPASPTSPPPPVPTASLDLPTPRTSDTAHRLSYPPHHNASSSSPTLSTSQVPGPGQLRQRHTLEVPRKQSRVSRDGADAAFASGRFSPTAPGGPGPAASVRRASLSLARRATRSIQSDLPRDEVAPDEDALRWAEAYRQKRATKKRRREEEDDDRVLVGTKVDEHHVNWVTAYNMLTGIRVSVSRTNAKLDRDLTDADFEAKQKSTFDIAGNELVPSAKYDFKFKDYAPWVFRRLRALFRLDPADYLMSLTGKYILSELGSPGKSGSFFYFSRDYKYIIKTIHHSEHKFLRKILKDYYQHVTDNPNTLLSQFYGLHRVKMPYGKKIHFVVMNNLFPPHRDIHQTFDLKGSTVGRDYPESKLEENPRATLKDLNWMRRKRNLELGIEKKRLFLSQLQRDVALLKRLQIMDYSLLIGIHDLQKGNEENLRDKTLRVFNPGGERHSDEPDISVLLRTPSKLENAKKARELRQMLRQERPVPMDQTESRMPDELDEANTRSGFVFNQDDGGFRATHEDNTPADEVYYLGVIDCLTHYGVIKKIEHFWKGLSSDRTQISALPPDQYGDRFYRFVEGVTMSSEQAQRKALVEAEAEATRLATAVEEPAEEVSDCSRVCPPWKSHHRNSSAAAPPMPTYAPPLPPVAHLPPNVEMTNEKFPADGELNEKGHGSGGASSHIHDGGESAHGQSLPVVDEAAEGSVTGSRSFRSARSNQSRNGDEERPPTPAKDSRPATPPVKSVPRKREGPPTPPKYMKPETADSGYGGVNGVGNDSREGSLKLTRKVSRESLDKDLPPLPRSEQAISLSVG</sequence>
<dbReference type="PANTHER" id="PTHR23086:SF8">
    <property type="entry name" value="PHOSPHATIDYLINOSITOL 5-PHOSPHATE 4-KINASE, ISOFORM A"/>
    <property type="match status" value="1"/>
</dbReference>
<dbReference type="InterPro" id="IPR027483">
    <property type="entry name" value="PInositol-4-P-4/5-kinase_C_sf"/>
</dbReference>
<gene>
    <name evidence="14" type="ORF">SAPIO_CDS3814</name>
</gene>
<feature type="region of interest" description="Disordered" evidence="12">
    <location>
        <begin position="144"/>
        <end position="163"/>
    </location>
</feature>
<dbReference type="SUPFAM" id="SSF56104">
    <property type="entry name" value="SAICAR synthase-like"/>
    <property type="match status" value="1"/>
</dbReference>
<feature type="compositionally biased region" description="Basic and acidic residues" evidence="12">
    <location>
        <begin position="862"/>
        <end position="877"/>
    </location>
</feature>
<evidence type="ECO:0000313" key="15">
    <source>
        <dbReference type="Proteomes" id="UP000028545"/>
    </source>
</evidence>
<evidence type="ECO:0000256" key="3">
    <source>
        <dbReference type="ARBA" id="ARBA00022553"/>
    </source>
</evidence>
<feature type="compositionally biased region" description="Polar residues" evidence="12">
    <location>
        <begin position="189"/>
        <end position="198"/>
    </location>
</feature>
<comment type="catalytic activity">
    <reaction evidence="1">
        <text>a 1,2-diacyl-sn-glycero-3-phospho-(1D-myo-inositol 4-phosphate) + ATP = a 1,2-diacyl-sn-glycero-3-phospho-(1D-myo-inositol-4,5-bisphosphate) + ADP + H(+)</text>
        <dbReference type="Rhea" id="RHEA:14425"/>
        <dbReference type="ChEBI" id="CHEBI:15378"/>
        <dbReference type="ChEBI" id="CHEBI:30616"/>
        <dbReference type="ChEBI" id="CHEBI:58178"/>
        <dbReference type="ChEBI" id="CHEBI:58456"/>
        <dbReference type="ChEBI" id="CHEBI:456216"/>
        <dbReference type="EC" id="2.7.1.68"/>
    </reaction>
</comment>
<evidence type="ECO:0000259" key="13">
    <source>
        <dbReference type="PROSITE" id="PS51455"/>
    </source>
</evidence>
<dbReference type="CDD" id="cd17303">
    <property type="entry name" value="PIPKc_PIP5K_yeast_like"/>
    <property type="match status" value="1"/>
</dbReference>
<dbReference type="SMART" id="SM00330">
    <property type="entry name" value="PIPKc"/>
    <property type="match status" value="1"/>
</dbReference>
<dbReference type="Gene3D" id="3.30.800.10">
    <property type="entry name" value="Phosphatidylinositol Phosphate Kinase II Beta"/>
    <property type="match status" value="1"/>
</dbReference>
<dbReference type="OMA" id="DETHTNW"/>
<dbReference type="GO" id="GO:0016308">
    <property type="term" value="F:1-phosphatidylinositol-4-phosphate 5-kinase activity"/>
    <property type="evidence" value="ECO:0007669"/>
    <property type="project" value="UniProtKB-EC"/>
</dbReference>
<dbReference type="RefSeq" id="XP_016643868.1">
    <property type="nucleotide sequence ID" value="XM_016786525.1"/>
</dbReference>
<keyword evidence="6 11" id="KW-0418">Kinase</keyword>
<dbReference type="AlphaFoldDB" id="A0A084G9Q7"/>
<dbReference type="InterPro" id="IPR023610">
    <property type="entry name" value="PInositol-4/5-P-5/4-kinase"/>
</dbReference>
<keyword evidence="4 11" id="KW-0808">Transferase</keyword>
<comment type="caution">
    <text evidence="14">The sequence shown here is derived from an EMBL/GenBank/DDBJ whole genome shotgun (WGS) entry which is preliminary data.</text>
</comment>
<keyword evidence="7 11" id="KW-0067">ATP-binding</keyword>
<dbReference type="InterPro" id="IPR027484">
    <property type="entry name" value="PInositol-4-P-5-kinase_N"/>
</dbReference>
<dbReference type="Proteomes" id="UP000028545">
    <property type="component" value="Unassembled WGS sequence"/>
</dbReference>
<feature type="compositionally biased region" description="Polar residues" evidence="12">
    <location>
        <begin position="88"/>
        <end position="99"/>
    </location>
</feature>
<protein>
    <recommendedName>
        <fullName evidence="2">1-phosphatidylinositol-4-phosphate 5-kinase</fullName>
        <ecNumber evidence="2">2.7.1.68</ecNumber>
    </recommendedName>
    <alternativeName>
        <fullName evidence="10">1-phosphatidylinositol 4-phosphate kinase</fullName>
    </alternativeName>
    <alternativeName>
        <fullName evidence="8">Diphosphoinositide kinase</fullName>
    </alternativeName>
    <alternativeName>
        <fullName evidence="9">PIP5K</fullName>
    </alternativeName>
</protein>
<feature type="region of interest" description="Disordered" evidence="12">
    <location>
        <begin position="829"/>
        <end position="1016"/>
    </location>
</feature>
<feature type="compositionally biased region" description="Low complexity" evidence="12">
    <location>
        <begin position="253"/>
        <end position="262"/>
    </location>
</feature>
<dbReference type="EMBL" id="JOWA01000089">
    <property type="protein sequence ID" value="KEZ44069.1"/>
    <property type="molecule type" value="Genomic_DNA"/>
</dbReference>
<dbReference type="InterPro" id="IPR002498">
    <property type="entry name" value="PInositol-4-P-4/5-kinase_core"/>
</dbReference>
<dbReference type="EC" id="2.7.1.68" evidence="2"/>
<feature type="region of interest" description="Disordered" evidence="12">
    <location>
        <begin position="34"/>
        <end position="106"/>
    </location>
</feature>
<feature type="compositionally biased region" description="Pro residues" evidence="12">
    <location>
        <begin position="840"/>
        <end position="854"/>
    </location>
</feature>
<dbReference type="KEGG" id="sapo:SAPIO_CDS3814"/>
<evidence type="ECO:0000256" key="2">
    <source>
        <dbReference type="ARBA" id="ARBA00012172"/>
    </source>
</evidence>
<feature type="region of interest" description="Disordered" evidence="12">
    <location>
        <begin position="173"/>
        <end position="314"/>
    </location>
</feature>
<evidence type="ECO:0000256" key="11">
    <source>
        <dbReference type="PROSITE-ProRule" id="PRU00781"/>
    </source>
</evidence>
<feature type="compositionally biased region" description="Low complexity" evidence="12">
    <location>
        <begin position="49"/>
        <end position="77"/>
    </location>
</feature>
<evidence type="ECO:0000256" key="8">
    <source>
        <dbReference type="ARBA" id="ARBA00078403"/>
    </source>
</evidence>
<dbReference type="Pfam" id="PF01504">
    <property type="entry name" value="PIP5K"/>
    <property type="match status" value="1"/>
</dbReference>
<dbReference type="GO" id="GO:0005886">
    <property type="term" value="C:plasma membrane"/>
    <property type="evidence" value="ECO:0007669"/>
    <property type="project" value="TreeGrafter"/>
</dbReference>
<evidence type="ECO:0000256" key="5">
    <source>
        <dbReference type="ARBA" id="ARBA00022741"/>
    </source>
</evidence>
<evidence type="ECO:0000256" key="10">
    <source>
        <dbReference type="ARBA" id="ARBA00082306"/>
    </source>
</evidence>
<feature type="compositionally biased region" description="Polar residues" evidence="12">
    <location>
        <begin position="909"/>
        <end position="924"/>
    </location>
</feature>
<keyword evidence="15" id="KW-1185">Reference proteome</keyword>
<dbReference type="HOGENOM" id="CLU_004312_0_3_1"/>
<accession>A0A084G9Q7</accession>
<dbReference type="PROSITE" id="PS51455">
    <property type="entry name" value="PIPK"/>
    <property type="match status" value="1"/>
</dbReference>
<dbReference type="FunFam" id="3.30.800.10:FF:000009">
    <property type="entry name" value="Phosphatidylinositol 4-phosphate 5-kinase its3"/>
    <property type="match status" value="1"/>
</dbReference>